<proteinExistence type="inferred from homology"/>
<dbReference type="GO" id="GO:0016887">
    <property type="term" value="F:ATP hydrolysis activity"/>
    <property type="evidence" value="ECO:0007669"/>
    <property type="project" value="InterPro"/>
</dbReference>
<accession>W1IN39</accession>
<dbReference type="EMBL" id="CBXE010000006">
    <property type="protein sequence ID" value="CDL79046.1"/>
    <property type="molecule type" value="Genomic_DNA"/>
</dbReference>
<dbReference type="GO" id="GO:0043335">
    <property type="term" value="P:protein unfolding"/>
    <property type="evidence" value="ECO:0007669"/>
    <property type="project" value="InterPro"/>
</dbReference>
<dbReference type="Pfam" id="PF02861">
    <property type="entry name" value="Clp_N"/>
    <property type="match status" value="1"/>
</dbReference>
<dbReference type="SUPFAM" id="SSF81923">
    <property type="entry name" value="Double Clp-N motif"/>
    <property type="match status" value="1"/>
</dbReference>
<evidence type="ECO:0000313" key="10">
    <source>
        <dbReference type="Proteomes" id="UP000019197"/>
    </source>
</evidence>
<dbReference type="Gene3D" id="1.10.8.60">
    <property type="match status" value="2"/>
</dbReference>
<dbReference type="SMART" id="SM01086">
    <property type="entry name" value="ClpB_D2-small"/>
    <property type="match status" value="1"/>
</dbReference>
<protein>
    <submittedName>
        <fullName evidence="9">ATP-dependent Clp protease ATP-binding subunit ClpA</fullName>
    </submittedName>
</protein>
<dbReference type="PANTHER" id="PTHR11638:SF111">
    <property type="entry name" value="ATP-DEPENDENT CLP PROTEASE ATP-BINDING SUBUNIT CLPA"/>
    <property type="match status" value="1"/>
</dbReference>
<dbReference type="InterPro" id="IPR019489">
    <property type="entry name" value="Clp_ATPase_C"/>
</dbReference>
<evidence type="ECO:0000313" key="9">
    <source>
        <dbReference type="EMBL" id="CDL79046.1"/>
    </source>
</evidence>
<dbReference type="PROSITE" id="PS51903">
    <property type="entry name" value="CLP_R"/>
    <property type="match status" value="1"/>
</dbReference>
<evidence type="ECO:0000256" key="2">
    <source>
        <dbReference type="ARBA" id="ARBA00022737"/>
    </source>
</evidence>
<keyword evidence="9" id="KW-0645">Protease</keyword>
<evidence type="ECO:0000256" key="1">
    <source>
        <dbReference type="ARBA" id="ARBA00008675"/>
    </source>
</evidence>
<dbReference type="InterPro" id="IPR018368">
    <property type="entry name" value="ClpA/B_CS1"/>
</dbReference>
<dbReference type="GO" id="GO:0008233">
    <property type="term" value="F:peptidase activity"/>
    <property type="evidence" value="ECO:0007669"/>
    <property type="project" value="UniProtKB-KW"/>
</dbReference>
<dbReference type="Pfam" id="PF17871">
    <property type="entry name" value="AAA_lid_9"/>
    <property type="match status" value="1"/>
</dbReference>
<dbReference type="InterPro" id="IPR028299">
    <property type="entry name" value="ClpA/B_CS2"/>
</dbReference>
<dbReference type="InterPro" id="IPR036628">
    <property type="entry name" value="Clp_N_dom_sf"/>
</dbReference>
<dbReference type="Gene3D" id="3.40.50.300">
    <property type="entry name" value="P-loop containing nucleotide triphosphate hydrolases"/>
    <property type="match status" value="2"/>
</dbReference>
<dbReference type="Gene3D" id="1.10.1780.10">
    <property type="entry name" value="Clp, N-terminal domain"/>
    <property type="match status" value="1"/>
</dbReference>
<dbReference type="SMART" id="SM00382">
    <property type="entry name" value="AAA"/>
    <property type="match status" value="2"/>
</dbReference>
<evidence type="ECO:0000259" key="8">
    <source>
        <dbReference type="PROSITE" id="PS51903"/>
    </source>
</evidence>
<organism evidence="9 10">
    <name type="scientific">Xenorhabdus cabanillasii JM26</name>
    <dbReference type="NCBI Taxonomy" id="1427517"/>
    <lineage>
        <taxon>Bacteria</taxon>
        <taxon>Pseudomonadati</taxon>
        <taxon>Pseudomonadota</taxon>
        <taxon>Gammaproteobacteria</taxon>
        <taxon>Enterobacterales</taxon>
        <taxon>Morganellaceae</taxon>
        <taxon>Xenorhabdus</taxon>
    </lineage>
</organism>
<dbReference type="InterPro" id="IPR003593">
    <property type="entry name" value="AAA+_ATPase"/>
</dbReference>
<evidence type="ECO:0000256" key="7">
    <source>
        <dbReference type="RuleBase" id="RU004432"/>
    </source>
</evidence>
<dbReference type="InterPro" id="IPR050130">
    <property type="entry name" value="ClpA_ClpB"/>
</dbReference>
<dbReference type="GO" id="GO:0034605">
    <property type="term" value="P:cellular response to heat"/>
    <property type="evidence" value="ECO:0007669"/>
    <property type="project" value="TreeGrafter"/>
</dbReference>
<dbReference type="InterPro" id="IPR001270">
    <property type="entry name" value="ClpA/B"/>
</dbReference>
<dbReference type="Pfam" id="PF00004">
    <property type="entry name" value="AAA"/>
    <property type="match status" value="1"/>
</dbReference>
<dbReference type="CDD" id="cd00009">
    <property type="entry name" value="AAA"/>
    <property type="match status" value="1"/>
</dbReference>
<reference evidence="9 10" key="1">
    <citation type="submission" date="2013-11" db="EMBL/GenBank/DDBJ databases">
        <title>Draft genome sequence and annotation of the entomopathogenic bacterium, Xenorhabdus cabanillasi strain JM26.</title>
        <authorList>
            <person name="Gualtieri M."/>
            <person name="Ogier J.C."/>
            <person name="Pages S."/>
            <person name="Givaudan A."/>
            <person name="Gaudriault S."/>
        </authorList>
    </citation>
    <scope>NUCLEOTIDE SEQUENCE [LARGE SCALE GENOMIC DNA]</scope>
    <source>
        <strain evidence="9 10">JM26</strain>
    </source>
</reference>
<dbReference type="NCBIfam" id="TIGR02639">
    <property type="entry name" value="ClpA"/>
    <property type="match status" value="1"/>
</dbReference>
<dbReference type="SUPFAM" id="SSF52540">
    <property type="entry name" value="P-loop containing nucleoside triphosphate hydrolases"/>
    <property type="match status" value="2"/>
</dbReference>
<dbReference type="OrthoDB" id="9803641at2"/>
<dbReference type="FunFam" id="3.40.50.300:FF:000025">
    <property type="entry name" value="ATP-dependent Clp protease subunit"/>
    <property type="match status" value="1"/>
</dbReference>
<evidence type="ECO:0000256" key="3">
    <source>
        <dbReference type="ARBA" id="ARBA00022741"/>
    </source>
</evidence>
<dbReference type="PRINTS" id="PR00300">
    <property type="entry name" value="CLPPROTEASEA"/>
</dbReference>
<comment type="similarity">
    <text evidence="1 7">Belongs to the ClpA/ClpB family.</text>
</comment>
<keyword evidence="3 7" id="KW-0547">Nucleotide-binding</keyword>
<dbReference type="InterPro" id="IPR013461">
    <property type="entry name" value="ClpA"/>
</dbReference>
<name>W1IN39_9GAMM</name>
<keyword evidence="5 7" id="KW-0143">Chaperone</keyword>
<dbReference type="CDD" id="cd19499">
    <property type="entry name" value="RecA-like_ClpB_Hsp104-like"/>
    <property type="match status" value="1"/>
</dbReference>
<dbReference type="GO" id="GO:0005737">
    <property type="term" value="C:cytoplasm"/>
    <property type="evidence" value="ECO:0007669"/>
    <property type="project" value="TreeGrafter"/>
</dbReference>
<dbReference type="Pfam" id="PF10431">
    <property type="entry name" value="ClpB_D2-small"/>
    <property type="match status" value="1"/>
</dbReference>
<dbReference type="PROSITE" id="PS00871">
    <property type="entry name" value="CLPAB_2"/>
    <property type="match status" value="1"/>
</dbReference>
<dbReference type="AlphaFoldDB" id="W1IN39"/>
<dbReference type="Pfam" id="PF07724">
    <property type="entry name" value="AAA_2"/>
    <property type="match status" value="1"/>
</dbReference>
<dbReference type="FunFam" id="1.10.8.60:FF:000011">
    <property type="entry name" value="ATP-dependent Clp protease ATP-binding subunit"/>
    <property type="match status" value="1"/>
</dbReference>
<dbReference type="GO" id="GO:0006508">
    <property type="term" value="P:proteolysis"/>
    <property type="evidence" value="ECO:0007669"/>
    <property type="project" value="UniProtKB-KW"/>
</dbReference>
<evidence type="ECO:0000256" key="6">
    <source>
        <dbReference type="PROSITE-ProRule" id="PRU01251"/>
    </source>
</evidence>
<comment type="caution">
    <text evidence="9">The sequence shown here is derived from an EMBL/GenBank/DDBJ whole genome shotgun (WGS) entry which is preliminary data.</text>
</comment>
<sequence length="761" mass="85264">MLNQELELSLNIAFAKARDNRHEFMTVEHLLLALLSNTSAREALEACKVDLAILRQELENFITQTTPLLSENDDRDTQPTLSFQRVLQRAVFHVQSSGRSEVSGANVLVAIFSEQESQAAYLLRKHDVSRLDVVNFISHGTRKDELDSEPHHNVNPVQEEQVIGEDRLENFTTNLNLLAQKGQIDPLVGRQHELERTIQVLCRRRKNNPLFVGESGVGKTAIAEGLAWRIVQEDVPGVMKDCTIYSLDIGSLLAGTKYRGDFEKRFKTLLKTLEQDSKSILFIDEIHTIIGAGAASGGQVDAANLIKPLLSSGRIRVIGSTTYQEFSNIFEKDRALARRFQKIDILEPSSEETIQIIHGLRAKYEAHHDVRYTSKAIRAAVELSVKYITDRHLPDKAIDVIDEAGARTRLVPVSRRRKTINVSDIESVVARIARIPEKTVSASDKDVLRTLDDRLKMLVFGQGKAIGVLTEAIKMSRAGLRQEYKPVGSFLFAGPTGVGKTEVTVQLAKVLNIKLLRFDMSEYMERHTVSRLIGAPPGYVGYDQGGLLTDAIIKHPHSVLLLDEIEKAHPDVFNILLQVMDNGTLTDNNGRKADFRNVILVMTTNAGVRETLRKSIGFTEQDNSIDGMEEIKRTFTPEFRNRLDSIIWFDVLSAEVIQQVVDKFIVELQAQLDEKGVSLEISTDARHWLCDKGYDKAMGARPMARVIQDSLKKPLANELLFGSLVHGGSVRITFDKDKQALKYDFKGVQKSNKKKSEDAVL</sequence>
<evidence type="ECO:0000256" key="4">
    <source>
        <dbReference type="ARBA" id="ARBA00022840"/>
    </source>
</evidence>
<feature type="domain" description="Clp R" evidence="8">
    <location>
        <begin position="1"/>
        <end position="144"/>
    </location>
</feature>
<gene>
    <name evidence="9" type="primary">clpA</name>
    <name evidence="9" type="ORF">XCR1_1030009</name>
</gene>
<evidence type="ECO:0000256" key="5">
    <source>
        <dbReference type="ARBA" id="ARBA00023186"/>
    </source>
</evidence>
<dbReference type="PANTHER" id="PTHR11638">
    <property type="entry name" value="ATP-DEPENDENT CLP PROTEASE"/>
    <property type="match status" value="1"/>
</dbReference>
<dbReference type="InterPro" id="IPR041546">
    <property type="entry name" value="ClpA/ClpB_AAA_lid"/>
</dbReference>
<dbReference type="RefSeq" id="WP_038259456.1">
    <property type="nucleotide sequence ID" value="NZ_CAWLVK010000006.1"/>
</dbReference>
<dbReference type="InterPro" id="IPR004176">
    <property type="entry name" value="Clp_R_N"/>
</dbReference>
<dbReference type="PROSITE" id="PS00870">
    <property type="entry name" value="CLPAB_1"/>
    <property type="match status" value="1"/>
</dbReference>
<dbReference type="Proteomes" id="UP000019197">
    <property type="component" value="Unassembled WGS sequence"/>
</dbReference>
<dbReference type="NCBIfam" id="NF008263">
    <property type="entry name" value="PRK11034.1"/>
    <property type="match status" value="1"/>
</dbReference>
<keyword evidence="9" id="KW-0378">Hydrolase</keyword>
<dbReference type="InterPro" id="IPR003959">
    <property type="entry name" value="ATPase_AAA_core"/>
</dbReference>
<dbReference type="GO" id="GO:0005524">
    <property type="term" value="F:ATP binding"/>
    <property type="evidence" value="ECO:0007669"/>
    <property type="project" value="UniProtKB-KW"/>
</dbReference>
<keyword evidence="2 6" id="KW-0677">Repeat</keyword>
<keyword evidence="4 7" id="KW-0067">ATP-binding</keyword>
<dbReference type="InterPro" id="IPR027417">
    <property type="entry name" value="P-loop_NTPase"/>
</dbReference>